<dbReference type="NCBIfam" id="NF033542">
    <property type="entry name" value="transpos_IS110"/>
    <property type="match status" value="1"/>
</dbReference>
<feature type="domain" description="Transposase IS116/IS110/IS902 C-terminal" evidence="2">
    <location>
        <begin position="323"/>
        <end position="405"/>
    </location>
</feature>
<dbReference type="GO" id="GO:0004803">
    <property type="term" value="F:transposase activity"/>
    <property type="evidence" value="ECO:0007669"/>
    <property type="project" value="InterPro"/>
</dbReference>
<evidence type="ECO:0000259" key="2">
    <source>
        <dbReference type="Pfam" id="PF02371"/>
    </source>
</evidence>
<name>A0A4D4LQH4_STRVO</name>
<dbReference type="EMBL" id="BJHW01000002">
    <property type="protein sequence ID" value="GDY60447.1"/>
    <property type="molecule type" value="Genomic_DNA"/>
</dbReference>
<keyword evidence="4" id="KW-1185">Reference proteome</keyword>
<dbReference type="Pfam" id="PF02371">
    <property type="entry name" value="Transposase_20"/>
    <property type="match status" value="1"/>
</dbReference>
<organism evidence="3 4">
    <name type="scientific">Streptomyces violaceusniger</name>
    <dbReference type="NCBI Taxonomy" id="68280"/>
    <lineage>
        <taxon>Bacteria</taxon>
        <taxon>Bacillati</taxon>
        <taxon>Actinomycetota</taxon>
        <taxon>Actinomycetes</taxon>
        <taxon>Kitasatosporales</taxon>
        <taxon>Streptomycetaceae</taxon>
        <taxon>Streptomyces</taxon>
        <taxon>Streptomyces violaceusniger group</taxon>
    </lineage>
</organism>
<dbReference type="PANTHER" id="PTHR33055:SF15">
    <property type="entry name" value="TRANSPOSASE-RELATED"/>
    <property type="match status" value="1"/>
</dbReference>
<comment type="caution">
    <text evidence="3">The sequence shown here is derived from an EMBL/GenBank/DDBJ whole genome shotgun (WGS) entry which is preliminary data.</text>
</comment>
<reference evidence="3 4" key="1">
    <citation type="journal article" date="2020" name="Int. J. Syst. Evol. Microbiol.">
        <title>Reclassification of Streptomyces castelarensis and Streptomyces sporoclivatus as later heterotypic synonyms of Streptomyces antimycoticus.</title>
        <authorList>
            <person name="Komaki H."/>
            <person name="Tamura T."/>
        </authorList>
    </citation>
    <scope>NUCLEOTIDE SEQUENCE [LARGE SCALE GENOMIC DNA]</scope>
    <source>
        <strain evidence="3 4">NBRC 13459</strain>
    </source>
</reference>
<dbReference type="InterPro" id="IPR002525">
    <property type="entry name" value="Transp_IS110-like_N"/>
</dbReference>
<dbReference type="Pfam" id="PF01548">
    <property type="entry name" value="DEDD_Tnp_IS110"/>
    <property type="match status" value="1"/>
</dbReference>
<dbReference type="GO" id="GO:0003677">
    <property type="term" value="F:DNA binding"/>
    <property type="evidence" value="ECO:0007669"/>
    <property type="project" value="InterPro"/>
</dbReference>
<dbReference type="PANTHER" id="PTHR33055">
    <property type="entry name" value="TRANSPOSASE FOR INSERTION SEQUENCE ELEMENT IS1111A"/>
    <property type="match status" value="1"/>
</dbReference>
<evidence type="ECO:0000313" key="4">
    <source>
        <dbReference type="Proteomes" id="UP000301309"/>
    </source>
</evidence>
<gene>
    <name evidence="3" type="ORF">SVIO_110700</name>
</gene>
<evidence type="ECO:0000259" key="1">
    <source>
        <dbReference type="Pfam" id="PF01548"/>
    </source>
</evidence>
<sequence length="479" mass="52541">MREPSEGAAHCRLEHADQLLRYPFGFPGSPCLHQHTRGYVMEELGEDHDDGTVARVAAIDIAKASGMVCLRVPHDTIEGRRVQKVWTVASTTNTILELGDRLVCQGVERVVMEATGSYGRPFFYLLEARGLDCWLVNARDVQNVPGRPKTDKLDTVWLAKLAERGMVRASFVPPKPVRQLRDYTRTRTVFVHERTRHKHRVDKALQDAQIKLSGVVSDLFGMSGRAMLDAMVAGERTPRTLADLAKDNLVKKKPTLIEALTGQFEDHHARLLRVLLGTVDHLTAQIDELDRLIAFTLEEITTPPGGTCTGDEGAAVSARALAEKLDAVPGIGPATAQIILAAIGADMSRFPTPEHLVSWAKLCPRTIQSGAKNSAGPAGQGNPWLKGALGEAANAAARTDTFLGARYRRIVKRRGHAKALVAVARSILVIAWHLINDPDASYQELGADWHRRHLDPARKTRDLVRQLQALGHQVALTPA</sequence>
<dbReference type="InterPro" id="IPR003346">
    <property type="entry name" value="Transposase_20"/>
</dbReference>
<accession>A0A4D4LQH4</accession>
<feature type="domain" description="Transposase IS110-like N-terminal" evidence="1">
    <location>
        <begin position="58"/>
        <end position="207"/>
    </location>
</feature>
<proteinExistence type="predicted"/>
<evidence type="ECO:0000313" key="3">
    <source>
        <dbReference type="EMBL" id="GDY60447.1"/>
    </source>
</evidence>
<dbReference type="Proteomes" id="UP000301309">
    <property type="component" value="Unassembled WGS sequence"/>
</dbReference>
<protein>
    <submittedName>
        <fullName evidence="3">Uncharacterized protein</fullName>
    </submittedName>
</protein>
<dbReference type="InterPro" id="IPR047650">
    <property type="entry name" value="Transpos_IS110"/>
</dbReference>
<dbReference type="GO" id="GO:0006313">
    <property type="term" value="P:DNA transposition"/>
    <property type="evidence" value="ECO:0007669"/>
    <property type="project" value="InterPro"/>
</dbReference>
<dbReference type="AlphaFoldDB" id="A0A4D4LQH4"/>